<protein>
    <submittedName>
        <fullName evidence="1">Uncharacterized protein</fullName>
    </submittedName>
</protein>
<proteinExistence type="predicted"/>
<dbReference type="EMBL" id="LN483345">
    <property type="protein sequence ID" value="CDZ98417.1"/>
    <property type="molecule type" value="Genomic_DNA"/>
</dbReference>
<name>A0A0F7SMV5_PHARH</name>
<accession>A0A0F7SMV5</accession>
<reference evidence="1" key="1">
    <citation type="submission" date="2014-08" db="EMBL/GenBank/DDBJ databases">
        <authorList>
            <person name="Sharma Rahul"/>
            <person name="Thines Marco"/>
        </authorList>
    </citation>
    <scope>NUCLEOTIDE SEQUENCE</scope>
</reference>
<organism evidence="1">
    <name type="scientific">Phaffia rhodozyma</name>
    <name type="common">Yeast</name>
    <name type="synonym">Xanthophyllomyces dendrorhous</name>
    <dbReference type="NCBI Taxonomy" id="264483"/>
    <lineage>
        <taxon>Eukaryota</taxon>
        <taxon>Fungi</taxon>
        <taxon>Dikarya</taxon>
        <taxon>Basidiomycota</taxon>
        <taxon>Agaricomycotina</taxon>
        <taxon>Tremellomycetes</taxon>
        <taxon>Cystofilobasidiales</taxon>
        <taxon>Mrakiaceae</taxon>
        <taxon>Phaffia</taxon>
    </lineage>
</organism>
<dbReference type="AlphaFoldDB" id="A0A0F7SMV5"/>
<sequence>MAPYVESFSNRPSPAQIVPIDRIPAVFAASDIVNPKLRLAGHLLTYHPPTRLALLSSVDRSTAVWIDPKLCFDHPSDDSLYPRPSDDLEAARAFGTSGHAGKGSYWVAVGDLERVLPSELPTLDTVNLPTWSTHTIQIPHWILRAILLRPSPELDLRLWEQAARTRLGVS</sequence>
<evidence type="ECO:0000313" key="1">
    <source>
        <dbReference type="EMBL" id="CDZ98417.1"/>
    </source>
</evidence>